<sequence>MNGDPRFVQRIFETLDQGIAPGSEIEPPGAAPLIEELHRIGAVIDDKDQRPGIADPEGLYVHQSEFFSLWETPELSGGAFQDALRGSTVLIVGVGAFGTWIALNCARIGIGTIVLVDPDTVEATNLPRQVLYRTTDVGRLKVEVAAEMLAVSDPSVKVVTHERLIREVTDLADLAESADLVFNSFGYRVANIRDIIAETCVRTSTPSLLSGGSTLGPLYVPGRTACYQCMVDGDSALTSTIEKAVANEWLPPRSPFAPLIAAMSSLAVWEATRFLTGCSAPLTENAVWSVDLFKYEMTRITGDRRPSCAVCGSGNDR</sequence>
<proteinExistence type="predicted"/>
<dbReference type="RefSeq" id="WP_380825988.1">
    <property type="nucleotide sequence ID" value="NZ_JBHTCG010000006.1"/>
</dbReference>
<dbReference type="InterPro" id="IPR045886">
    <property type="entry name" value="ThiF/MoeB/HesA"/>
</dbReference>
<dbReference type="Proteomes" id="UP001596496">
    <property type="component" value="Unassembled WGS sequence"/>
</dbReference>
<accession>A0ABW2NZ86</accession>
<dbReference type="EMBL" id="JBHTCG010000006">
    <property type="protein sequence ID" value="MFC7382697.1"/>
    <property type="molecule type" value="Genomic_DNA"/>
</dbReference>
<evidence type="ECO:0000313" key="3">
    <source>
        <dbReference type="Proteomes" id="UP001596496"/>
    </source>
</evidence>
<dbReference type="InterPro" id="IPR035985">
    <property type="entry name" value="Ubiquitin-activating_enz"/>
</dbReference>
<comment type="caution">
    <text evidence="2">The sequence shown here is derived from an EMBL/GenBank/DDBJ whole genome shotgun (WGS) entry which is preliminary data.</text>
</comment>
<gene>
    <name evidence="2" type="ORF">ACFQSB_10815</name>
</gene>
<dbReference type="Gene3D" id="3.40.50.720">
    <property type="entry name" value="NAD(P)-binding Rossmann-like Domain"/>
    <property type="match status" value="1"/>
</dbReference>
<reference evidence="3" key="1">
    <citation type="journal article" date="2019" name="Int. J. Syst. Evol. Microbiol.">
        <title>The Global Catalogue of Microorganisms (GCM) 10K type strain sequencing project: providing services to taxonomists for standard genome sequencing and annotation.</title>
        <authorList>
            <consortium name="The Broad Institute Genomics Platform"/>
            <consortium name="The Broad Institute Genome Sequencing Center for Infectious Disease"/>
            <person name="Wu L."/>
            <person name="Ma J."/>
        </authorList>
    </citation>
    <scope>NUCLEOTIDE SEQUENCE [LARGE SCALE GENOMIC DNA]</scope>
    <source>
        <strain evidence="3">CECT 7649</strain>
    </source>
</reference>
<dbReference type="Pfam" id="PF00899">
    <property type="entry name" value="ThiF"/>
    <property type="match status" value="1"/>
</dbReference>
<keyword evidence="3" id="KW-1185">Reference proteome</keyword>
<dbReference type="InterPro" id="IPR000594">
    <property type="entry name" value="ThiF_NAD_FAD-bd"/>
</dbReference>
<dbReference type="SUPFAM" id="SSF69572">
    <property type="entry name" value="Activating enzymes of the ubiquitin-like proteins"/>
    <property type="match status" value="1"/>
</dbReference>
<organism evidence="2 3">
    <name type="scientific">Sphaerisporangium rhizosphaerae</name>
    <dbReference type="NCBI Taxonomy" id="2269375"/>
    <lineage>
        <taxon>Bacteria</taxon>
        <taxon>Bacillati</taxon>
        <taxon>Actinomycetota</taxon>
        <taxon>Actinomycetes</taxon>
        <taxon>Streptosporangiales</taxon>
        <taxon>Streptosporangiaceae</taxon>
        <taxon>Sphaerisporangium</taxon>
    </lineage>
</organism>
<dbReference type="PANTHER" id="PTHR10953">
    <property type="entry name" value="UBIQUITIN-ACTIVATING ENZYME E1"/>
    <property type="match status" value="1"/>
</dbReference>
<evidence type="ECO:0000259" key="1">
    <source>
        <dbReference type="Pfam" id="PF00899"/>
    </source>
</evidence>
<feature type="domain" description="THIF-type NAD/FAD binding fold" evidence="1">
    <location>
        <begin position="77"/>
        <end position="309"/>
    </location>
</feature>
<evidence type="ECO:0000313" key="2">
    <source>
        <dbReference type="EMBL" id="MFC7382697.1"/>
    </source>
</evidence>
<dbReference type="PANTHER" id="PTHR10953:SF102">
    <property type="entry name" value="ADENYLYLTRANSFERASE AND SULFURTRANSFERASE MOCS3"/>
    <property type="match status" value="1"/>
</dbReference>
<name>A0ABW2NZ86_9ACTN</name>
<protein>
    <submittedName>
        <fullName evidence="2">HesA/MoeB/ThiF family protein</fullName>
    </submittedName>
</protein>